<evidence type="ECO:0000256" key="2">
    <source>
        <dbReference type="ARBA" id="ARBA00007249"/>
    </source>
</evidence>
<dbReference type="InterPro" id="IPR031157">
    <property type="entry name" value="G_TR_CS"/>
</dbReference>
<dbReference type="PRINTS" id="PR00315">
    <property type="entry name" value="ELONGATNFCT"/>
</dbReference>
<dbReference type="Gene3D" id="2.40.30.10">
    <property type="entry name" value="Translation factors"/>
    <property type="match status" value="2"/>
</dbReference>
<keyword evidence="8" id="KW-0648">Protein biosynthesis</keyword>
<dbReference type="GO" id="GO:0003747">
    <property type="term" value="F:translation release factor activity"/>
    <property type="evidence" value="ECO:0007669"/>
    <property type="project" value="EnsemblFungi"/>
</dbReference>
<dbReference type="Pfam" id="PF22594">
    <property type="entry name" value="GTP-eEF1A_C"/>
    <property type="match status" value="1"/>
</dbReference>
<dbReference type="CDD" id="cd04089">
    <property type="entry name" value="eRF3_II"/>
    <property type="match status" value="1"/>
</dbReference>
<dbReference type="SUPFAM" id="SSF50447">
    <property type="entry name" value="Translation proteins"/>
    <property type="match status" value="1"/>
</dbReference>
<dbReference type="InterPro" id="IPR000795">
    <property type="entry name" value="T_Tr_GTP-bd_dom"/>
</dbReference>
<dbReference type="Pfam" id="PF03144">
    <property type="entry name" value="GTP_EFTU_D2"/>
    <property type="match status" value="1"/>
</dbReference>
<feature type="compositionally biased region" description="Low complexity" evidence="14">
    <location>
        <begin position="22"/>
        <end position="34"/>
    </location>
</feature>
<feature type="compositionally biased region" description="Low complexity" evidence="14">
    <location>
        <begin position="48"/>
        <end position="127"/>
    </location>
</feature>
<protein>
    <recommendedName>
        <fullName evidence="3">Eukaryotic peptide chain release factor GTP-binding subunit</fullName>
    </recommendedName>
    <alternativeName>
        <fullName evidence="13">ERF-3</fullName>
    </alternativeName>
    <alternativeName>
        <fullName evidence="12">ERF2</fullName>
    </alternativeName>
    <alternativeName>
        <fullName evidence="10">Polypeptide release factor 3</fullName>
    </alternativeName>
    <alternativeName>
        <fullName evidence="11">Translation release factor 3</fullName>
    </alternativeName>
</protein>
<dbReference type="GO" id="GO:0002184">
    <property type="term" value="P:cytoplasmic translational termination"/>
    <property type="evidence" value="ECO:0007669"/>
    <property type="project" value="EnsemblFungi"/>
</dbReference>
<evidence type="ECO:0000256" key="8">
    <source>
        <dbReference type="ARBA" id="ARBA00022917"/>
    </source>
</evidence>
<feature type="region of interest" description="Disordered" evidence="14">
    <location>
        <begin position="1"/>
        <end position="155"/>
    </location>
</feature>
<dbReference type="FunFam" id="3.40.50.300:FF:000503">
    <property type="entry name" value="Peptide chain release factor subunit 3"/>
    <property type="match status" value="1"/>
</dbReference>
<evidence type="ECO:0000256" key="10">
    <source>
        <dbReference type="ARBA" id="ARBA00029585"/>
    </source>
</evidence>
<dbReference type="InterPro" id="IPR054696">
    <property type="entry name" value="GTP-eEF1A_C"/>
</dbReference>
<name>A0A1E4THS4_9ASCO</name>
<dbReference type="InterPro" id="IPR050100">
    <property type="entry name" value="TRAFAC_GTPase_members"/>
</dbReference>
<evidence type="ECO:0000256" key="13">
    <source>
        <dbReference type="ARBA" id="ARBA00031881"/>
    </source>
</evidence>
<gene>
    <name evidence="16" type="ORF">CANCADRAFT_2943</name>
</gene>
<evidence type="ECO:0000256" key="9">
    <source>
        <dbReference type="ARBA" id="ARBA00023134"/>
    </source>
</evidence>
<dbReference type="PROSITE" id="PS00301">
    <property type="entry name" value="G_TR_1"/>
    <property type="match status" value="1"/>
</dbReference>
<reference evidence="17" key="1">
    <citation type="submission" date="2016-02" db="EMBL/GenBank/DDBJ databases">
        <title>Comparative genomics of biotechnologically important yeasts.</title>
        <authorList>
            <consortium name="DOE Joint Genome Institute"/>
            <person name="Riley R."/>
            <person name="Haridas S."/>
            <person name="Wolfe K.H."/>
            <person name="Lopes M.R."/>
            <person name="Hittinger C.T."/>
            <person name="Goker M."/>
            <person name="Salamov A."/>
            <person name="Wisecaver J."/>
            <person name="Long T.M."/>
            <person name="Aerts A.L."/>
            <person name="Barry K."/>
            <person name="Choi C."/>
            <person name="Clum A."/>
            <person name="Coughlan A.Y."/>
            <person name="Deshpande S."/>
            <person name="Douglass A.P."/>
            <person name="Hanson S.J."/>
            <person name="Klenk H.-P."/>
            <person name="Labutti K."/>
            <person name="Lapidus A."/>
            <person name="Lindquist E."/>
            <person name="Lipzen A."/>
            <person name="Meier-Kolthoff J.P."/>
            <person name="Ohm R.A."/>
            <person name="Otillar R.P."/>
            <person name="Pangilinan J."/>
            <person name="Peng Y."/>
            <person name="Rokas A."/>
            <person name="Rosa C.A."/>
            <person name="Scheuner C."/>
            <person name="Sibirny A.A."/>
            <person name="Slot J.C."/>
            <person name="Stielow J.B."/>
            <person name="Sun H."/>
            <person name="Kurtzman C.P."/>
            <person name="Blackwell M."/>
            <person name="Jeffries T.W."/>
            <person name="Grigoriev I.V."/>
        </authorList>
    </citation>
    <scope>NUCLEOTIDE SEQUENCE [LARGE SCALE GENOMIC DNA]</scope>
    <source>
        <strain evidence="17">NRRL Y-17796</strain>
    </source>
</reference>
<evidence type="ECO:0000313" key="17">
    <source>
        <dbReference type="Proteomes" id="UP000095023"/>
    </source>
</evidence>
<accession>A0A1E4THS4</accession>
<dbReference type="OrthoDB" id="342024at2759"/>
<organism evidence="16 17">
    <name type="scientific">Tortispora caseinolytica NRRL Y-17796</name>
    <dbReference type="NCBI Taxonomy" id="767744"/>
    <lineage>
        <taxon>Eukaryota</taxon>
        <taxon>Fungi</taxon>
        <taxon>Dikarya</taxon>
        <taxon>Ascomycota</taxon>
        <taxon>Saccharomycotina</taxon>
        <taxon>Trigonopsidomycetes</taxon>
        <taxon>Trigonopsidales</taxon>
        <taxon>Trigonopsidaceae</taxon>
        <taxon>Tortispora</taxon>
    </lineage>
</organism>
<dbReference type="GO" id="GO:0042802">
    <property type="term" value="F:identical protein binding"/>
    <property type="evidence" value="ECO:0007669"/>
    <property type="project" value="EnsemblFungi"/>
</dbReference>
<dbReference type="GO" id="GO:0005525">
    <property type="term" value="F:GTP binding"/>
    <property type="evidence" value="ECO:0007669"/>
    <property type="project" value="UniProtKB-KW"/>
</dbReference>
<dbReference type="InterPro" id="IPR009001">
    <property type="entry name" value="Transl_elong_EF1A/Init_IF2_C"/>
</dbReference>
<dbReference type="InterPro" id="IPR004161">
    <property type="entry name" value="EFTu-like_2"/>
</dbReference>
<dbReference type="EMBL" id="KV453842">
    <property type="protein sequence ID" value="ODV91228.1"/>
    <property type="molecule type" value="Genomic_DNA"/>
</dbReference>
<keyword evidence="6" id="KW-0677">Repeat</keyword>
<dbReference type="CDD" id="cd03704">
    <property type="entry name" value="eRF3_C_III"/>
    <property type="match status" value="1"/>
</dbReference>
<evidence type="ECO:0000256" key="4">
    <source>
        <dbReference type="ARBA" id="ARBA00022490"/>
    </source>
</evidence>
<keyword evidence="17" id="KW-1185">Reference proteome</keyword>
<sequence length="608" mass="66163">MPQYSMPPQQQQYSGNPYMNYAPSAAPVAPVAPAKQEKPPMTLEEFTKQQAAAKPKPVAKAPMKLKAGGSGVSIKIGSGKSKSVSIGGTKSAAKPATLSATSETETSQTAQTSAPTATDASSQSSTPVDSKPPTPVNNAPAKSQTTDSPAESAAEVVNADQVVTQQAADVDEALLEELYNEKDHLSIIFMGHVDAGKSTMGGNILLQTGAVDKRTMEKYQKEAKDSGNESWWLSWALDTDKDERDKGKTVEVGRAPFETEKRRYTILDAPGHKAYVPNMIAGAAQADIGILVISARRGEYETGFERGGQTREHAMLAKSQGIDRLVIAVNKMDDITVEWSKERYDECTTKLLNFLKSLGYNKSTDITCMPVSAQTGYGLLERVPTDVCPWYNGPCLLEFLDNVSLTDRKLRGPFMMPISERRRDIGTIVEGKVESGVAKKGDSLLVMPNKVQVELLTIYSETEAEINNAACGEQVKLRIKGIEEEDVQIGFVLCSLANPVHTVTKFEAQISFIDLKSIITAGYSCMMHVHTAIEEVVFAELLHKLEPSTGRKSKKPPQFAKQGMRVIAVLQTTQNVCLEPFSEHKQLGRFTLRDQGMTIAIGKVTKLL</sequence>
<evidence type="ECO:0000259" key="15">
    <source>
        <dbReference type="PROSITE" id="PS51722"/>
    </source>
</evidence>
<feature type="compositionally biased region" description="Low complexity" evidence="14">
    <location>
        <begin position="1"/>
        <end position="14"/>
    </location>
</feature>
<dbReference type="InterPro" id="IPR027417">
    <property type="entry name" value="P-loop_NTPase"/>
</dbReference>
<evidence type="ECO:0000256" key="7">
    <source>
        <dbReference type="ARBA" id="ARBA00022741"/>
    </source>
</evidence>
<evidence type="ECO:0000256" key="6">
    <source>
        <dbReference type="ARBA" id="ARBA00022737"/>
    </source>
</evidence>
<evidence type="ECO:0000256" key="14">
    <source>
        <dbReference type="SAM" id="MobiDB-lite"/>
    </source>
</evidence>
<dbReference type="GO" id="GO:0043022">
    <property type="term" value="F:ribosome binding"/>
    <property type="evidence" value="ECO:0007669"/>
    <property type="project" value="EnsemblFungi"/>
</dbReference>
<feature type="compositionally biased region" description="Polar residues" evidence="14">
    <location>
        <begin position="136"/>
        <end position="149"/>
    </location>
</feature>
<dbReference type="GO" id="GO:0010494">
    <property type="term" value="C:cytoplasmic stress granule"/>
    <property type="evidence" value="ECO:0007669"/>
    <property type="project" value="EnsemblFungi"/>
</dbReference>
<dbReference type="GO" id="GO:0005829">
    <property type="term" value="C:cytosol"/>
    <property type="evidence" value="ECO:0007669"/>
    <property type="project" value="GOC"/>
</dbReference>
<comment type="subcellular location">
    <subcellularLocation>
        <location evidence="1">Cytoplasm</location>
    </subcellularLocation>
</comment>
<keyword evidence="9" id="KW-0342">GTP-binding</keyword>
<evidence type="ECO:0000256" key="1">
    <source>
        <dbReference type="ARBA" id="ARBA00004496"/>
    </source>
</evidence>
<dbReference type="GO" id="GO:0003924">
    <property type="term" value="F:GTPase activity"/>
    <property type="evidence" value="ECO:0007669"/>
    <property type="project" value="EnsemblFungi"/>
</dbReference>
<dbReference type="AlphaFoldDB" id="A0A1E4THS4"/>
<keyword evidence="7" id="KW-0547">Nucleotide-binding</keyword>
<dbReference type="SUPFAM" id="SSF50465">
    <property type="entry name" value="EF-Tu/eEF-1alpha/eIF2-gamma C-terminal domain"/>
    <property type="match status" value="1"/>
</dbReference>
<dbReference type="FunFam" id="2.40.30.10:FF:000020">
    <property type="entry name" value="Translation elongation factor EF-1"/>
    <property type="match status" value="1"/>
</dbReference>
<evidence type="ECO:0000256" key="5">
    <source>
        <dbReference type="ARBA" id="ARBA00022553"/>
    </source>
</evidence>
<dbReference type="PANTHER" id="PTHR23115">
    <property type="entry name" value="TRANSLATION FACTOR"/>
    <property type="match status" value="1"/>
</dbReference>
<evidence type="ECO:0000256" key="3">
    <source>
        <dbReference type="ARBA" id="ARBA00015765"/>
    </source>
</evidence>
<comment type="similarity">
    <text evidence="2">Belongs to the TRAFAC class translation factor GTPase superfamily. Classic translation factor GTPase family. EF-Tu/EF-1A subfamily.</text>
</comment>
<dbReference type="SUPFAM" id="SSF52540">
    <property type="entry name" value="P-loop containing nucleoside triphosphate hydrolases"/>
    <property type="match status" value="1"/>
</dbReference>
<keyword evidence="5" id="KW-0597">Phosphoprotein</keyword>
<dbReference type="PRINTS" id="PR01343">
    <property type="entry name" value="YEASTERF"/>
</dbReference>
<evidence type="ECO:0000256" key="11">
    <source>
        <dbReference type="ARBA" id="ARBA00030210"/>
    </source>
</evidence>
<dbReference type="FunFam" id="2.40.30.10:FF:000017">
    <property type="entry name" value="Eukaryotic peptide chain release factor GTP-binding subunit"/>
    <property type="match status" value="1"/>
</dbReference>
<evidence type="ECO:0000313" key="16">
    <source>
        <dbReference type="EMBL" id="ODV91228.1"/>
    </source>
</evidence>
<evidence type="ECO:0000256" key="12">
    <source>
        <dbReference type="ARBA" id="ARBA00030845"/>
    </source>
</evidence>
<dbReference type="PROSITE" id="PS51722">
    <property type="entry name" value="G_TR_2"/>
    <property type="match status" value="1"/>
</dbReference>
<proteinExistence type="inferred from homology"/>
<dbReference type="CDD" id="cd01883">
    <property type="entry name" value="EF1_alpha"/>
    <property type="match status" value="1"/>
</dbReference>
<keyword evidence="4" id="KW-0963">Cytoplasm</keyword>
<dbReference type="InterPro" id="IPR003285">
    <property type="entry name" value="Sup35"/>
</dbReference>
<dbReference type="Gene3D" id="3.40.50.300">
    <property type="entry name" value="P-loop containing nucleotide triphosphate hydrolases"/>
    <property type="match status" value="1"/>
</dbReference>
<dbReference type="Proteomes" id="UP000095023">
    <property type="component" value="Unassembled WGS sequence"/>
</dbReference>
<feature type="domain" description="Tr-type G" evidence="15">
    <location>
        <begin position="182"/>
        <end position="408"/>
    </location>
</feature>
<dbReference type="GO" id="GO:0000288">
    <property type="term" value="P:nuclear-transcribed mRNA catabolic process, deadenylation-dependent decay"/>
    <property type="evidence" value="ECO:0007669"/>
    <property type="project" value="EnsemblFungi"/>
</dbReference>
<dbReference type="Pfam" id="PF00009">
    <property type="entry name" value="GTP_EFTU"/>
    <property type="match status" value="1"/>
</dbReference>
<dbReference type="GO" id="GO:0018444">
    <property type="term" value="C:translation release factor complex"/>
    <property type="evidence" value="ECO:0007669"/>
    <property type="project" value="EnsemblFungi"/>
</dbReference>
<dbReference type="InterPro" id="IPR009000">
    <property type="entry name" value="Transl_B-barrel_sf"/>
</dbReference>